<dbReference type="PATRIC" id="fig|29343.3.peg.412"/>
<dbReference type="HOGENOM" id="CLU_021788_0_0_9"/>
<feature type="transmembrane region" description="Helical" evidence="1">
    <location>
        <begin position="425"/>
        <end position="444"/>
    </location>
</feature>
<dbReference type="EMBL" id="LM995447">
    <property type="protein sequence ID" value="CDZ23535.1"/>
    <property type="molecule type" value="Genomic_DNA"/>
</dbReference>
<dbReference type="KEGG" id="ccel:CCDG5_0396"/>
<feature type="transmembrane region" description="Helical" evidence="1">
    <location>
        <begin position="651"/>
        <end position="680"/>
    </location>
</feature>
<feature type="transmembrane region" description="Helical" evidence="1">
    <location>
        <begin position="602"/>
        <end position="631"/>
    </location>
</feature>
<feature type="transmembrane region" description="Helical" evidence="1">
    <location>
        <begin position="284"/>
        <end position="301"/>
    </location>
</feature>
<protein>
    <submittedName>
        <fullName evidence="2">Uncharacterized protein</fullName>
    </submittedName>
</protein>
<evidence type="ECO:0000256" key="1">
    <source>
        <dbReference type="SAM" id="Phobius"/>
    </source>
</evidence>
<feature type="transmembrane region" description="Helical" evidence="1">
    <location>
        <begin position="363"/>
        <end position="389"/>
    </location>
</feature>
<keyword evidence="1" id="KW-1133">Transmembrane helix</keyword>
<feature type="transmembrane region" description="Helical" evidence="1">
    <location>
        <begin position="307"/>
        <end position="324"/>
    </location>
</feature>
<organism evidence="2 3">
    <name type="scientific">[Clostridium] cellulosi</name>
    <dbReference type="NCBI Taxonomy" id="29343"/>
    <lineage>
        <taxon>Bacteria</taxon>
        <taxon>Bacillati</taxon>
        <taxon>Bacillota</taxon>
        <taxon>Clostridia</taxon>
        <taxon>Eubacteriales</taxon>
        <taxon>Oscillospiraceae</taxon>
        <taxon>Oscillospiraceae incertae sedis</taxon>
    </lineage>
</organism>
<proteinExistence type="predicted"/>
<evidence type="ECO:0000313" key="3">
    <source>
        <dbReference type="Proteomes" id="UP000032431"/>
    </source>
</evidence>
<keyword evidence="1" id="KW-0472">Membrane</keyword>
<feature type="transmembrane region" description="Helical" evidence="1">
    <location>
        <begin position="562"/>
        <end position="581"/>
    </location>
</feature>
<gene>
    <name evidence="2" type="ORF">CCDG5_0396</name>
</gene>
<dbReference type="Proteomes" id="UP000032431">
    <property type="component" value="Chromosome I"/>
</dbReference>
<sequence length="765" mass="84392">MLTLAAMLILNGFLLWRNEITAEPSPNAVCALYSDLSKLSDSEQERMLQQGKQKLQVLQNIEYGAPLTGLTKEQEAQYRALYKKGGYLKYTNDIFHELRLYNYVLKEYNRVHDYDNYLKSIDDKAKQMRKVSIFSKPDTFDYRNIQKTAAEMSSLRGRKLTFSLSGGVNMATGFAGTDIIAVLLLFAICLRLVTFEKEKGLCTLTRTTPRGRARLMGAKIGAFAASAFVLLLLFYAVNFAVAGGVYGGFGDLSRTLQSVQGYNGSGLMLTVGQYLILYLVSKYVAYLLAGLVLLLLCILARSPITAYALAVAVFGGEYALYAIISQYGTLGVFKCINLICFLFVSPLYKEYLNLDLFGFPVNVLVALSIAVPVLVIVLIVLCVYTYSVISAMPRAHSLRLQLPRPGASVHVSNHEWHKLLIPNRVLLLLVALIAVQCYALFHYSSSLSEDDVYYRGYMLKLAGPVTQQKVDFLKEEQTRFDKLDAAQAALSQKFNEGELTLAEFTRMSQSLAVQSKGKMAFKQVMERYNYIKTSKRPLSFVYDGGYKRLMGLDGIDDGLMDALILVIAIIGCFAGVFAIEYKNGAVQLIRAYPKGRGVTARIKMLQCLVMLIPIIVLCYAPDLIGACRYYGIVQLSAPAASIPEFSAMPEWMTLFGVLCMFYGARLIAAVCCALIVLALSLYTRSSLATLISSFILFAGPVLLSMLGFPLLDTFTLNALLRGFRLLSQSGAVSAVQTVVPAVLAAAVAVLTIMRFSKTGPLLKKS</sequence>
<evidence type="ECO:0000313" key="2">
    <source>
        <dbReference type="EMBL" id="CDZ23535.1"/>
    </source>
</evidence>
<reference evidence="3" key="1">
    <citation type="submission" date="2014-07" db="EMBL/GenBank/DDBJ databases">
        <authorList>
            <person name="Wibberg D."/>
        </authorList>
    </citation>
    <scope>NUCLEOTIDE SEQUENCE [LARGE SCALE GENOMIC DNA]</scope>
    <source>
        <strain evidence="3">DG5</strain>
    </source>
</reference>
<feature type="transmembrane region" description="Helical" evidence="1">
    <location>
        <begin position="687"/>
        <end position="711"/>
    </location>
</feature>
<feature type="transmembrane region" description="Helical" evidence="1">
    <location>
        <begin position="731"/>
        <end position="755"/>
    </location>
</feature>
<dbReference type="STRING" id="29343.CCDG5_0396"/>
<keyword evidence="1" id="KW-0812">Transmembrane</keyword>
<name>A0A078KQW2_9FIRM</name>
<dbReference type="AlphaFoldDB" id="A0A078KQW2"/>
<feature type="transmembrane region" description="Helical" evidence="1">
    <location>
        <begin position="220"/>
        <end position="241"/>
    </location>
</feature>
<accession>A0A078KQW2</accession>
<keyword evidence="3" id="KW-1185">Reference proteome</keyword>
<feature type="transmembrane region" description="Helical" evidence="1">
    <location>
        <begin position="170"/>
        <end position="193"/>
    </location>
</feature>